<gene>
    <name evidence="2" type="ORF">FRACA_80015</name>
</gene>
<proteinExistence type="predicted"/>
<reference evidence="2 3" key="1">
    <citation type="submission" date="2017-06" db="EMBL/GenBank/DDBJ databases">
        <authorList>
            <person name="Kim H.J."/>
            <person name="Triplett B.A."/>
        </authorList>
    </citation>
    <scope>NUCLEOTIDE SEQUENCE [LARGE SCALE GENOMIC DNA]</scope>
    <source>
        <strain evidence="2">FRACA_ARgP5</strain>
    </source>
</reference>
<name>A0A2I2L1C8_9ACTN</name>
<keyword evidence="3" id="KW-1185">Reference proteome</keyword>
<feature type="signal peptide" evidence="1">
    <location>
        <begin position="1"/>
        <end position="21"/>
    </location>
</feature>
<protein>
    <recommendedName>
        <fullName evidence="4">Lipoprotein</fullName>
    </recommendedName>
</protein>
<organism evidence="2 3">
    <name type="scientific">Frankia canadensis</name>
    <dbReference type="NCBI Taxonomy" id="1836972"/>
    <lineage>
        <taxon>Bacteria</taxon>
        <taxon>Bacillati</taxon>
        <taxon>Actinomycetota</taxon>
        <taxon>Actinomycetes</taxon>
        <taxon>Frankiales</taxon>
        <taxon>Frankiaceae</taxon>
        <taxon>Frankia</taxon>
    </lineage>
</organism>
<dbReference type="AlphaFoldDB" id="A0A2I2L1C8"/>
<dbReference type="RefSeq" id="WP_101835828.1">
    <property type="nucleotide sequence ID" value="NZ_FZMO01000547.1"/>
</dbReference>
<dbReference type="PROSITE" id="PS51257">
    <property type="entry name" value="PROKAR_LIPOPROTEIN"/>
    <property type="match status" value="1"/>
</dbReference>
<evidence type="ECO:0000313" key="3">
    <source>
        <dbReference type="Proteomes" id="UP000234331"/>
    </source>
</evidence>
<accession>A0A2I2L1C8</accession>
<evidence type="ECO:0000256" key="1">
    <source>
        <dbReference type="SAM" id="SignalP"/>
    </source>
</evidence>
<sequence>MVSIRHIVLALVCAAIMAMVAGCGGSDANPGDLATSPSPGETASLADAAAACTVIARAGPDLPDPTADLNDPDTLPAATVHRLQGAAGLASAAARSDPRLGPVGWAAERLDDDLQTLDVRDFASATEATVTACRDLRLPSTVTRSSAQADAALGCAAASRARDRFSAASPGGASPGNDDRFSGIALLLQAAFEADSTYQTLAQLGQALPEDLRQGTVDELSADGAALLTACGNAGFLRGRDDRDDRVTGSSSPA</sequence>
<evidence type="ECO:0008006" key="4">
    <source>
        <dbReference type="Google" id="ProtNLM"/>
    </source>
</evidence>
<evidence type="ECO:0000313" key="2">
    <source>
        <dbReference type="EMBL" id="SNQ51715.1"/>
    </source>
</evidence>
<keyword evidence="1" id="KW-0732">Signal</keyword>
<dbReference type="EMBL" id="FZMO01000547">
    <property type="protein sequence ID" value="SNQ51715.1"/>
    <property type="molecule type" value="Genomic_DNA"/>
</dbReference>
<dbReference type="Proteomes" id="UP000234331">
    <property type="component" value="Unassembled WGS sequence"/>
</dbReference>
<feature type="chain" id="PRO_5039281557" description="Lipoprotein" evidence="1">
    <location>
        <begin position="22"/>
        <end position="254"/>
    </location>
</feature>